<protein>
    <submittedName>
        <fullName evidence="2">Phosphotransferase enzyme family protein</fullName>
    </submittedName>
</protein>
<keyword evidence="2" id="KW-0808">Transferase</keyword>
<reference evidence="3" key="1">
    <citation type="submission" date="2016-10" db="EMBL/GenBank/DDBJ databases">
        <authorList>
            <person name="Varghese N."/>
            <person name="Submissions S."/>
        </authorList>
    </citation>
    <scope>NUCLEOTIDE SEQUENCE [LARGE SCALE GENOMIC DNA]</scope>
    <source>
        <strain evidence="3">DSM 22127</strain>
    </source>
</reference>
<name>A0A1H1N9Z9_9ACTN</name>
<accession>A0A1H1N9Z9</accession>
<evidence type="ECO:0000313" key="2">
    <source>
        <dbReference type="EMBL" id="SDR95794.1"/>
    </source>
</evidence>
<dbReference type="OrthoDB" id="3816435at2"/>
<organism evidence="2 3">
    <name type="scientific">Nocardioides scoriae</name>
    <dbReference type="NCBI Taxonomy" id="642780"/>
    <lineage>
        <taxon>Bacteria</taxon>
        <taxon>Bacillati</taxon>
        <taxon>Actinomycetota</taxon>
        <taxon>Actinomycetes</taxon>
        <taxon>Propionibacteriales</taxon>
        <taxon>Nocardioidaceae</taxon>
        <taxon>Nocardioides</taxon>
    </lineage>
</organism>
<dbReference type="InterPro" id="IPR002575">
    <property type="entry name" value="Aminoglycoside_PTrfase"/>
</dbReference>
<evidence type="ECO:0000259" key="1">
    <source>
        <dbReference type="Pfam" id="PF01636"/>
    </source>
</evidence>
<dbReference type="InterPro" id="IPR011009">
    <property type="entry name" value="Kinase-like_dom_sf"/>
</dbReference>
<gene>
    <name evidence="2" type="ORF">SAMN04488570_0813</name>
</gene>
<proteinExistence type="predicted"/>
<keyword evidence="3" id="KW-1185">Reference proteome</keyword>
<evidence type="ECO:0000313" key="3">
    <source>
        <dbReference type="Proteomes" id="UP000198859"/>
    </source>
</evidence>
<dbReference type="Gene3D" id="3.90.1200.10">
    <property type="match status" value="1"/>
</dbReference>
<dbReference type="STRING" id="642780.SAMN04488570_0813"/>
<dbReference type="SUPFAM" id="SSF56112">
    <property type="entry name" value="Protein kinase-like (PK-like)"/>
    <property type="match status" value="1"/>
</dbReference>
<dbReference type="RefSeq" id="WP_091726387.1">
    <property type="nucleotide sequence ID" value="NZ_LT629757.1"/>
</dbReference>
<dbReference type="EMBL" id="LT629757">
    <property type="protein sequence ID" value="SDR95794.1"/>
    <property type="molecule type" value="Genomic_DNA"/>
</dbReference>
<sequence>MWEPDPSWRALPGVGGPSSLGLWRAVTPEGAWVVKRLAAPAPGEDHLARDRTHPGYWRREADVALRPGFVAGPGLVAAGFGPVEDDDEGVTVWARERVGHPPTGLQVARSLGRFAGAPHDAPAWASHDLLRRRLDLVEQRGGWRTLARTTLADVTDLLWSRRGHWLDRLAQGPQGRLHGDAVPSNFLATDEDGTVVAVDWQCVGVGPVGTDLGYWSLSSREDFEVLLEAYLDGAVAESAERLDREAVAVAARVTAAYSVLSRAEWALAQAARGEGALAGKFRHPAVAPYLRAVQRQFPQIERLVA</sequence>
<dbReference type="Proteomes" id="UP000198859">
    <property type="component" value="Chromosome I"/>
</dbReference>
<dbReference type="AlphaFoldDB" id="A0A1H1N9Z9"/>
<dbReference type="GO" id="GO:0016740">
    <property type="term" value="F:transferase activity"/>
    <property type="evidence" value="ECO:0007669"/>
    <property type="project" value="UniProtKB-KW"/>
</dbReference>
<feature type="domain" description="Aminoglycoside phosphotransferase" evidence="1">
    <location>
        <begin position="90"/>
        <end position="234"/>
    </location>
</feature>
<dbReference type="Pfam" id="PF01636">
    <property type="entry name" value="APH"/>
    <property type="match status" value="1"/>
</dbReference>